<dbReference type="GO" id="GO:0009313">
    <property type="term" value="P:oligosaccharide catabolic process"/>
    <property type="evidence" value="ECO:0007669"/>
    <property type="project" value="TreeGrafter"/>
</dbReference>
<dbReference type="GO" id="GO:0016020">
    <property type="term" value="C:membrane"/>
    <property type="evidence" value="ECO:0007669"/>
    <property type="project" value="TreeGrafter"/>
</dbReference>
<protein>
    <recommendedName>
        <fullName evidence="3">exo-alpha-sialidase</fullName>
        <ecNumber evidence="3">3.2.1.18</ecNumber>
    </recommendedName>
</protein>
<proteinExistence type="inferred from homology"/>
<dbReference type="SUPFAM" id="SSF50939">
    <property type="entry name" value="Sialidases"/>
    <property type="match status" value="1"/>
</dbReference>
<reference evidence="7" key="1">
    <citation type="submission" date="2020-10" db="EMBL/GenBank/DDBJ databases">
        <authorList>
            <person name="Gilroy R."/>
        </authorList>
    </citation>
    <scope>NUCLEOTIDE SEQUENCE</scope>
    <source>
        <strain evidence="7">F1-3629</strain>
    </source>
</reference>
<feature type="signal peptide" evidence="4">
    <location>
        <begin position="1"/>
        <end position="24"/>
    </location>
</feature>
<comment type="caution">
    <text evidence="7">The sequence shown here is derived from an EMBL/GenBank/DDBJ whole genome shotgun (WGS) entry which is preliminary data.</text>
</comment>
<evidence type="ECO:0000259" key="6">
    <source>
        <dbReference type="Pfam" id="PF14873"/>
    </source>
</evidence>
<evidence type="ECO:0000256" key="4">
    <source>
        <dbReference type="SAM" id="SignalP"/>
    </source>
</evidence>
<evidence type="ECO:0000256" key="2">
    <source>
        <dbReference type="ARBA" id="ARBA00009348"/>
    </source>
</evidence>
<sequence>MKCFFPFVSGVFCLLPVMSSGASGAELSDAPVPVEVTVKNLNVPTVVGRDFNVVAEIHIDNDSPGPGAGNAASAGPAVLDEVCVTLSGLPRKAVRNVKLMYTGTMSAIHSRTTSFAMRTLVSQTGSQQMLFADSHYALELCSVRPSARDSEYASGRPGAVARPGSVDAFRMSLSAQQPLVKGDNWFYVSVSVDPRHIEDMSSVYSLSVDEVAVSGKTSAGASAGRCPASLEQEGCTGHRLAVALRDHGDDGVFSYRIPGLVTTPSGTLIAVYDVRHHTSLDLQEDIDVGMSRSTDGGRTWEKMKIIMDMGRWGGLPDAQNGIGDPAVLVDENTGEIFVVAVWTHGLGNDRAWNQVGDGFGPETTAQLMMVSSKDDGKTWSEPRNVTRQVKAEEWRFTLQGPGRGICMSDGTLVFPIQYVGPDRVPNAGIMYSLDHGETWHCHGHAWTNTTESQAAEVAPGVVMLNMRNNRGTGRIVCTTEDLGRTWTLHPSSEKLREPVCMAGLLQVDAQDNVLGRDILLFSNPDTVKGRNHITIKASLDGGLTWLPENSLLLDEEEGWGYSCLTMIDSGTVGILYEGSVSQLVFQTVRIADIVSSDE</sequence>
<dbReference type="Gene3D" id="2.60.40.1290">
    <property type="match status" value="2"/>
</dbReference>
<dbReference type="Pfam" id="PF13088">
    <property type="entry name" value="BNR_2"/>
    <property type="match status" value="1"/>
</dbReference>
<evidence type="ECO:0000313" key="8">
    <source>
        <dbReference type="Proteomes" id="UP000771749"/>
    </source>
</evidence>
<name>A0A940DLU8_9BACT</name>
<dbReference type="InterPro" id="IPR011040">
    <property type="entry name" value="Sialidase"/>
</dbReference>
<dbReference type="InterPro" id="IPR026856">
    <property type="entry name" value="Sialidase_fam"/>
</dbReference>
<dbReference type="EMBL" id="JADIMJ010000010">
    <property type="protein sequence ID" value="MBO8453198.1"/>
    <property type="molecule type" value="Genomic_DNA"/>
</dbReference>
<reference evidence="7" key="2">
    <citation type="journal article" date="2021" name="PeerJ">
        <title>Extensive microbial diversity within the chicken gut microbiome revealed by metagenomics and culture.</title>
        <authorList>
            <person name="Gilroy R."/>
            <person name="Ravi A."/>
            <person name="Getino M."/>
            <person name="Pursley I."/>
            <person name="Horton D.L."/>
            <person name="Alikhan N.F."/>
            <person name="Baker D."/>
            <person name="Gharbi K."/>
            <person name="Hall N."/>
            <person name="Watson M."/>
            <person name="Adriaenssens E.M."/>
            <person name="Foster-Nyarko E."/>
            <person name="Jarju S."/>
            <person name="Secka A."/>
            <person name="Antonio M."/>
            <person name="Oren A."/>
            <person name="Chaudhuri R.R."/>
            <person name="La Ragione R."/>
            <person name="Hildebrand F."/>
            <person name="Pallen M.J."/>
        </authorList>
    </citation>
    <scope>NUCLEOTIDE SEQUENCE</scope>
    <source>
        <strain evidence="7">F1-3629</strain>
    </source>
</reference>
<dbReference type="PANTHER" id="PTHR10628">
    <property type="entry name" value="SIALIDASE"/>
    <property type="match status" value="1"/>
</dbReference>
<dbReference type="Gene3D" id="2.120.10.10">
    <property type="match status" value="1"/>
</dbReference>
<comment type="catalytic activity">
    <reaction evidence="1">
        <text>Hydrolysis of alpha-(2-&gt;3)-, alpha-(2-&gt;6)-, alpha-(2-&gt;8)- glycosidic linkages of terminal sialic acid residues in oligosaccharides, glycoproteins, glycolipids, colominic acid and synthetic substrates.</text>
        <dbReference type="EC" id="3.2.1.18"/>
    </reaction>
</comment>
<dbReference type="CDD" id="cd15482">
    <property type="entry name" value="Sialidase_non-viral"/>
    <property type="match status" value="1"/>
</dbReference>
<evidence type="ECO:0000256" key="1">
    <source>
        <dbReference type="ARBA" id="ARBA00000427"/>
    </source>
</evidence>
<evidence type="ECO:0000256" key="3">
    <source>
        <dbReference type="ARBA" id="ARBA00012733"/>
    </source>
</evidence>
<dbReference type="AlphaFoldDB" id="A0A940DLU8"/>
<evidence type="ECO:0000313" key="7">
    <source>
        <dbReference type="EMBL" id="MBO8453198.1"/>
    </source>
</evidence>
<accession>A0A940DLU8</accession>
<feature type="domain" description="Sialidase" evidence="5">
    <location>
        <begin position="279"/>
        <end position="574"/>
    </location>
</feature>
<feature type="domain" description="Sialidase N-terminal" evidence="6">
    <location>
        <begin position="35"/>
        <end position="216"/>
    </location>
</feature>
<dbReference type="GO" id="GO:0006689">
    <property type="term" value="P:ganglioside catabolic process"/>
    <property type="evidence" value="ECO:0007669"/>
    <property type="project" value="TreeGrafter"/>
</dbReference>
<dbReference type="GO" id="GO:0005737">
    <property type="term" value="C:cytoplasm"/>
    <property type="evidence" value="ECO:0007669"/>
    <property type="project" value="TreeGrafter"/>
</dbReference>
<dbReference type="Proteomes" id="UP000771749">
    <property type="component" value="Unassembled WGS sequence"/>
</dbReference>
<comment type="similarity">
    <text evidence="2">Belongs to the glycosyl hydrolase 33 family.</text>
</comment>
<dbReference type="InterPro" id="IPR036278">
    <property type="entry name" value="Sialidase_sf"/>
</dbReference>
<dbReference type="GO" id="GO:0004308">
    <property type="term" value="F:exo-alpha-sialidase activity"/>
    <property type="evidence" value="ECO:0007669"/>
    <property type="project" value="UniProtKB-EC"/>
</dbReference>
<evidence type="ECO:0000259" key="5">
    <source>
        <dbReference type="Pfam" id="PF13088"/>
    </source>
</evidence>
<dbReference type="Pfam" id="PF14873">
    <property type="entry name" value="BNR_assoc_N"/>
    <property type="match status" value="1"/>
</dbReference>
<organism evidence="7 8">
    <name type="scientific">Candidatus Cryptobacteroides gallistercoris</name>
    <dbReference type="NCBI Taxonomy" id="2840765"/>
    <lineage>
        <taxon>Bacteria</taxon>
        <taxon>Pseudomonadati</taxon>
        <taxon>Bacteroidota</taxon>
        <taxon>Bacteroidia</taxon>
        <taxon>Bacteroidales</taxon>
        <taxon>Candidatus Cryptobacteroides</taxon>
    </lineage>
</organism>
<keyword evidence="4" id="KW-0732">Signal</keyword>
<dbReference type="EC" id="3.2.1.18" evidence="3"/>
<dbReference type="PANTHER" id="PTHR10628:SF30">
    <property type="entry name" value="EXO-ALPHA-SIALIDASE"/>
    <property type="match status" value="1"/>
</dbReference>
<gene>
    <name evidence="7" type="ORF">IAC07_00565</name>
</gene>
<feature type="chain" id="PRO_5037668768" description="exo-alpha-sialidase" evidence="4">
    <location>
        <begin position="25"/>
        <end position="598"/>
    </location>
</feature>
<dbReference type="InterPro" id="IPR029456">
    <property type="entry name" value="Sialidase_N"/>
</dbReference>